<dbReference type="PANTHER" id="PTHR30292">
    <property type="entry name" value="UNCHARACTERIZED PROTEIN YBGL-RELATED"/>
    <property type="match status" value="1"/>
</dbReference>
<dbReference type="InterPro" id="IPR005501">
    <property type="entry name" value="LamB/YcsF/PxpA-like"/>
</dbReference>
<dbReference type="GO" id="GO:0017168">
    <property type="term" value="F:5-oxoprolinase (ATP-hydrolyzing) activity"/>
    <property type="evidence" value="ECO:0007669"/>
    <property type="project" value="UniProtKB-EC"/>
</dbReference>
<evidence type="ECO:0000313" key="2">
    <source>
        <dbReference type="Proteomes" id="UP001589813"/>
    </source>
</evidence>
<dbReference type="NCBIfam" id="NF003814">
    <property type="entry name" value="PRK05406.1-3"/>
    <property type="match status" value="1"/>
</dbReference>
<dbReference type="EC" id="3.5.2.9" evidence="1"/>
<dbReference type="Gene3D" id="3.20.20.370">
    <property type="entry name" value="Glycoside hydrolase/deacetylase"/>
    <property type="match status" value="1"/>
</dbReference>
<comment type="caution">
    <text evidence="1">The sequence shown here is derived from an EMBL/GenBank/DDBJ whole genome shotgun (WGS) entry which is preliminary data.</text>
</comment>
<proteinExistence type="predicted"/>
<organism evidence="1 2">
    <name type="scientific">Rheinheimera tilapiae</name>
    <dbReference type="NCBI Taxonomy" id="875043"/>
    <lineage>
        <taxon>Bacteria</taxon>
        <taxon>Pseudomonadati</taxon>
        <taxon>Pseudomonadota</taxon>
        <taxon>Gammaproteobacteria</taxon>
        <taxon>Chromatiales</taxon>
        <taxon>Chromatiaceae</taxon>
        <taxon>Rheinheimera</taxon>
    </lineage>
</organism>
<dbReference type="RefSeq" id="WP_377241939.1">
    <property type="nucleotide sequence ID" value="NZ_JBHLXP010000001.1"/>
</dbReference>
<reference evidence="1 2" key="1">
    <citation type="submission" date="2024-09" db="EMBL/GenBank/DDBJ databases">
        <authorList>
            <person name="Sun Q."/>
            <person name="Mori K."/>
        </authorList>
    </citation>
    <scope>NUCLEOTIDE SEQUENCE [LARGE SCALE GENOMIC DNA]</scope>
    <source>
        <strain evidence="1 2">KCTC 23315</strain>
    </source>
</reference>
<accession>A0ABV6BDC0</accession>
<gene>
    <name evidence="1" type="primary">pxpA</name>
    <name evidence="1" type="ORF">ACFFJP_07245</name>
</gene>
<dbReference type="EMBL" id="JBHLXP010000001">
    <property type="protein sequence ID" value="MFC0048082.1"/>
    <property type="molecule type" value="Genomic_DNA"/>
</dbReference>
<dbReference type="NCBIfam" id="NF003816">
    <property type="entry name" value="PRK05406.1-5"/>
    <property type="match status" value="1"/>
</dbReference>
<dbReference type="InterPro" id="IPR011330">
    <property type="entry name" value="Glyco_hydro/deAcase_b/a-brl"/>
</dbReference>
<name>A0ABV6BDC0_9GAMM</name>
<sequence length="250" mass="26508">MKYIDLNADLGEGCGDDLAIIPLLSSANISCGAHAGSEADIVRALQACKQHQVCVGAHPSYPDRANFGRQVMAMSADALILSLQQQLRYFQQLADATGVLMAYVKPHGALYNQAAVNSDLASLIAAVVKAHRADLPILTLPDCALFHAAKAAGLPVYQEAFADRAYLATGQLVPRSQPGAVLGHQSALQQSLRLVQTGSIECIDQQNIQLTADSLCLHGDSPEALQLAHDLSSALQLAGVRIQSFIGVFR</sequence>
<dbReference type="PANTHER" id="PTHR30292:SF0">
    <property type="entry name" value="5-OXOPROLINASE SUBUNIT A"/>
    <property type="match status" value="1"/>
</dbReference>
<dbReference type="Pfam" id="PF03746">
    <property type="entry name" value="LamB_YcsF"/>
    <property type="match status" value="1"/>
</dbReference>
<keyword evidence="2" id="KW-1185">Reference proteome</keyword>
<evidence type="ECO:0000313" key="1">
    <source>
        <dbReference type="EMBL" id="MFC0048082.1"/>
    </source>
</evidence>
<protein>
    <submittedName>
        <fullName evidence="1">5-oxoprolinase subunit PxpA</fullName>
        <ecNumber evidence="1">3.5.2.9</ecNumber>
    </submittedName>
</protein>
<dbReference type="SUPFAM" id="SSF88713">
    <property type="entry name" value="Glycoside hydrolase/deacetylase"/>
    <property type="match status" value="1"/>
</dbReference>
<dbReference type="CDD" id="cd10801">
    <property type="entry name" value="LamB_YcsF_like_1"/>
    <property type="match status" value="1"/>
</dbReference>
<keyword evidence="1" id="KW-0378">Hydrolase</keyword>
<dbReference type="Proteomes" id="UP001589813">
    <property type="component" value="Unassembled WGS sequence"/>
</dbReference>